<reference evidence="4 5" key="1">
    <citation type="journal article" date="2015" name="Genome Biol. Evol.">
        <title>The genome of winter moth (Operophtera brumata) provides a genomic perspective on sexual dimorphism and phenology.</title>
        <authorList>
            <person name="Derks M.F."/>
            <person name="Smit S."/>
            <person name="Salis L."/>
            <person name="Schijlen E."/>
            <person name="Bossers A."/>
            <person name="Mateman C."/>
            <person name="Pijl A.S."/>
            <person name="de Ridder D."/>
            <person name="Groenen M.A."/>
            <person name="Visser M.E."/>
            <person name="Megens H.J."/>
        </authorList>
    </citation>
    <scope>NUCLEOTIDE SEQUENCE [LARGE SCALE GENOMIC DNA]</scope>
    <source>
        <strain evidence="4">WM2013NL</strain>
        <tissue evidence="4">Head and thorax</tissue>
    </source>
</reference>
<dbReference type="PANTHER" id="PTHR19229">
    <property type="entry name" value="ATP-BINDING CASSETTE TRANSPORTER SUBFAMILY A ABCA"/>
    <property type="match status" value="1"/>
</dbReference>
<dbReference type="STRING" id="104452.A0A0L7KUK4"/>
<comment type="caution">
    <text evidence="4">The sequence shown here is derived from an EMBL/GenBank/DDBJ whole genome shotgun (WGS) entry which is preliminary data.</text>
</comment>
<dbReference type="Pfam" id="PF00005">
    <property type="entry name" value="ABC_tran"/>
    <property type="match status" value="1"/>
</dbReference>
<accession>A0A0L7KUK4</accession>
<dbReference type="GO" id="GO:0005524">
    <property type="term" value="F:ATP binding"/>
    <property type="evidence" value="ECO:0007669"/>
    <property type="project" value="UniProtKB-KW"/>
</dbReference>
<feature type="non-terminal residue" evidence="4">
    <location>
        <position position="230"/>
    </location>
</feature>
<name>A0A0L7KUK4_OPEBR</name>
<dbReference type="Gene3D" id="3.40.50.300">
    <property type="entry name" value="P-loop containing nucleotide triphosphate hydrolases"/>
    <property type="match status" value="1"/>
</dbReference>
<dbReference type="GO" id="GO:0016887">
    <property type="term" value="F:ATP hydrolysis activity"/>
    <property type="evidence" value="ECO:0007669"/>
    <property type="project" value="InterPro"/>
</dbReference>
<dbReference type="AlphaFoldDB" id="A0A0L7KUK4"/>
<evidence type="ECO:0000256" key="2">
    <source>
        <dbReference type="ARBA" id="ARBA00022737"/>
    </source>
</evidence>
<evidence type="ECO:0000256" key="1">
    <source>
        <dbReference type="ARBA" id="ARBA00022448"/>
    </source>
</evidence>
<protein>
    <submittedName>
        <fullName evidence="4">Putative ATP-binding cassette sub-family A member 3</fullName>
    </submittedName>
</protein>
<organism evidence="4 5">
    <name type="scientific">Operophtera brumata</name>
    <name type="common">Winter moth</name>
    <name type="synonym">Phalaena brumata</name>
    <dbReference type="NCBI Taxonomy" id="104452"/>
    <lineage>
        <taxon>Eukaryota</taxon>
        <taxon>Metazoa</taxon>
        <taxon>Ecdysozoa</taxon>
        <taxon>Arthropoda</taxon>
        <taxon>Hexapoda</taxon>
        <taxon>Insecta</taxon>
        <taxon>Pterygota</taxon>
        <taxon>Neoptera</taxon>
        <taxon>Endopterygota</taxon>
        <taxon>Lepidoptera</taxon>
        <taxon>Glossata</taxon>
        <taxon>Ditrysia</taxon>
        <taxon>Geometroidea</taxon>
        <taxon>Geometridae</taxon>
        <taxon>Larentiinae</taxon>
        <taxon>Operophtera</taxon>
    </lineage>
</organism>
<sequence length="230" mass="25135">MSATSGSVFVNGLDSVKHRDQVRSQLGLCPQHNLFFPDLTIVEQIIFFTLLKGGSISEARQSSRVLLERLGLSEKANSKSSELSGGMKRRLQLALSLAGGASVLVLDEPTTGLDVETRREMWDLILEADALGDRVAALRTGYRLSFTTNDAPREAAITGVVTSFVREATVKEKTIYSLSYNLPSSGSSQFPELFIALEEKKSELGIKTIGVGVSTLEEVFLKYVSLINFR</sequence>
<keyword evidence="4" id="KW-0547">Nucleotide-binding</keyword>
<dbReference type="InterPro" id="IPR027417">
    <property type="entry name" value="P-loop_NTPase"/>
</dbReference>
<dbReference type="GO" id="GO:0140359">
    <property type="term" value="F:ABC-type transporter activity"/>
    <property type="evidence" value="ECO:0007669"/>
    <property type="project" value="InterPro"/>
</dbReference>
<dbReference type="GO" id="GO:0016020">
    <property type="term" value="C:membrane"/>
    <property type="evidence" value="ECO:0007669"/>
    <property type="project" value="InterPro"/>
</dbReference>
<dbReference type="Proteomes" id="UP000037510">
    <property type="component" value="Unassembled WGS sequence"/>
</dbReference>
<proteinExistence type="predicted"/>
<gene>
    <name evidence="4" type="ORF">OBRU01_20900</name>
</gene>
<evidence type="ECO:0000259" key="3">
    <source>
        <dbReference type="Pfam" id="PF00005"/>
    </source>
</evidence>
<keyword evidence="2" id="KW-0677">Repeat</keyword>
<dbReference type="SUPFAM" id="SSF52540">
    <property type="entry name" value="P-loop containing nucleoside triphosphate hydrolases"/>
    <property type="match status" value="1"/>
</dbReference>
<keyword evidence="4" id="KW-0067">ATP-binding</keyword>
<dbReference type="InterPro" id="IPR003439">
    <property type="entry name" value="ABC_transporter-like_ATP-bd"/>
</dbReference>
<evidence type="ECO:0000313" key="4">
    <source>
        <dbReference type="EMBL" id="KOB66709.1"/>
    </source>
</evidence>
<dbReference type="PANTHER" id="PTHR19229:SF36">
    <property type="entry name" value="ATP-BINDING CASSETTE SUB-FAMILY A MEMBER 2"/>
    <property type="match status" value="1"/>
</dbReference>
<evidence type="ECO:0000313" key="5">
    <source>
        <dbReference type="Proteomes" id="UP000037510"/>
    </source>
</evidence>
<dbReference type="InterPro" id="IPR026082">
    <property type="entry name" value="ABCA"/>
</dbReference>
<dbReference type="GO" id="GO:0005319">
    <property type="term" value="F:lipid transporter activity"/>
    <property type="evidence" value="ECO:0007669"/>
    <property type="project" value="TreeGrafter"/>
</dbReference>
<keyword evidence="5" id="KW-1185">Reference proteome</keyword>
<dbReference type="EMBL" id="JTDY01005711">
    <property type="protein sequence ID" value="KOB66709.1"/>
    <property type="molecule type" value="Genomic_DNA"/>
</dbReference>
<feature type="domain" description="ABC transporter" evidence="3">
    <location>
        <begin position="2"/>
        <end position="111"/>
    </location>
</feature>
<keyword evidence="1" id="KW-0813">Transport</keyword>